<feature type="signal peptide" evidence="2">
    <location>
        <begin position="1"/>
        <end position="23"/>
    </location>
</feature>
<reference evidence="3 4" key="1">
    <citation type="submission" date="2019-07" db="EMBL/GenBank/DDBJ databases">
        <title>The draft genome sequence of Aquimarina algiphila M91.</title>
        <authorList>
            <person name="Meng X."/>
        </authorList>
    </citation>
    <scope>NUCLEOTIDE SEQUENCE [LARGE SCALE GENOMIC DNA]</scope>
    <source>
        <strain evidence="3 4">M91</strain>
    </source>
</reference>
<accession>A0A554VGH8</accession>
<sequence length="271" mass="29999">MIAKNLKYILYFFLFTVLISCSSDDSEEPEETGEEVTPTPTPTTPDVNPNNGECESGKTAIFTEKDGLLIVESENGNFSGTPWELTKSLSEFSGDGYLVWNGTDFLGKPGEGLLSYKIRITKPGTYRFIWRSYITIGTNGSEHNDSWLRIPDAKHFYGQKGDGHIVYPKGTTLDPIPESNGQTSTTPNGSGKDGWFKIYMNKASKWHWQSSTSDNDGHNIFVVFDSAGDYTIEISGRSKGHGVDKFVLFTEGVTQETAIKDNAVKSEIKCE</sequence>
<feature type="chain" id="PRO_5021730045" description="Lipoprotein" evidence="2">
    <location>
        <begin position="24"/>
        <end position="271"/>
    </location>
</feature>
<dbReference type="Gene3D" id="2.60.120.260">
    <property type="entry name" value="Galactose-binding domain-like"/>
    <property type="match status" value="1"/>
</dbReference>
<evidence type="ECO:0000256" key="1">
    <source>
        <dbReference type="SAM" id="MobiDB-lite"/>
    </source>
</evidence>
<feature type="compositionally biased region" description="Acidic residues" evidence="1">
    <location>
        <begin position="24"/>
        <end position="34"/>
    </location>
</feature>
<name>A0A554VGH8_9FLAO</name>
<gene>
    <name evidence="3" type="ORF">FOF46_19365</name>
</gene>
<evidence type="ECO:0008006" key="5">
    <source>
        <dbReference type="Google" id="ProtNLM"/>
    </source>
</evidence>
<protein>
    <recommendedName>
        <fullName evidence="5">Lipoprotein</fullName>
    </recommendedName>
</protein>
<dbReference type="PROSITE" id="PS51257">
    <property type="entry name" value="PROKAR_LIPOPROTEIN"/>
    <property type="match status" value="1"/>
</dbReference>
<proteinExistence type="predicted"/>
<dbReference type="OrthoDB" id="9768039at2"/>
<dbReference type="RefSeq" id="WP_143917584.1">
    <property type="nucleotide sequence ID" value="NZ_CANMIK010000051.1"/>
</dbReference>
<evidence type="ECO:0000313" key="4">
    <source>
        <dbReference type="Proteomes" id="UP000318833"/>
    </source>
</evidence>
<feature type="region of interest" description="Disordered" evidence="1">
    <location>
        <begin position="24"/>
        <end position="56"/>
    </location>
</feature>
<keyword evidence="2" id="KW-0732">Signal</keyword>
<dbReference type="AlphaFoldDB" id="A0A554VGH8"/>
<dbReference type="EMBL" id="VLNR01000045">
    <property type="protein sequence ID" value="TSE06486.1"/>
    <property type="molecule type" value="Genomic_DNA"/>
</dbReference>
<evidence type="ECO:0000256" key="2">
    <source>
        <dbReference type="SAM" id="SignalP"/>
    </source>
</evidence>
<dbReference type="Proteomes" id="UP000318833">
    <property type="component" value="Unassembled WGS sequence"/>
</dbReference>
<comment type="caution">
    <text evidence="3">The sequence shown here is derived from an EMBL/GenBank/DDBJ whole genome shotgun (WGS) entry which is preliminary data.</text>
</comment>
<keyword evidence="4" id="KW-1185">Reference proteome</keyword>
<organism evidence="3 4">
    <name type="scientific">Aquimarina algiphila</name>
    <dbReference type="NCBI Taxonomy" id="2047982"/>
    <lineage>
        <taxon>Bacteria</taxon>
        <taxon>Pseudomonadati</taxon>
        <taxon>Bacteroidota</taxon>
        <taxon>Flavobacteriia</taxon>
        <taxon>Flavobacteriales</taxon>
        <taxon>Flavobacteriaceae</taxon>
        <taxon>Aquimarina</taxon>
    </lineage>
</organism>
<evidence type="ECO:0000313" key="3">
    <source>
        <dbReference type="EMBL" id="TSE06486.1"/>
    </source>
</evidence>